<dbReference type="EMBL" id="WHJC01000097">
    <property type="protein sequence ID" value="MPQ43703.1"/>
    <property type="molecule type" value="Genomic_DNA"/>
</dbReference>
<dbReference type="InterPro" id="IPR025662">
    <property type="entry name" value="Sigma_54_int_dom_ATP-bd_1"/>
</dbReference>
<evidence type="ECO:0000256" key="5">
    <source>
        <dbReference type="ARBA" id="ARBA00023163"/>
    </source>
</evidence>
<proteinExistence type="predicted"/>
<accession>A0A6I1MLT6</accession>
<gene>
    <name evidence="8" type="ORF">GBZ86_08030</name>
</gene>
<evidence type="ECO:0000259" key="7">
    <source>
        <dbReference type="PROSITE" id="PS50112"/>
    </source>
</evidence>
<dbReference type="Gene3D" id="3.30.450.40">
    <property type="match status" value="1"/>
</dbReference>
<dbReference type="Pfam" id="PF25601">
    <property type="entry name" value="AAA_lid_14"/>
    <property type="match status" value="1"/>
</dbReference>
<dbReference type="Proteomes" id="UP000430345">
    <property type="component" value="Unassembled WGS sequence"/>
</dbReference>
<keyword evidence="9" id="KW-1185">Reference proteome</keyword>
<dbReference type="PROSITE" id="PS50045">
    <property type="entry name" value="SIGMA54_INTERACT_4"/>
    <property type="match status" value="1"/>
</dbReference>
<protein>
    <submittedName>
        <fullName evidence="8">AAA domain-containing protein</fullName>
    </submittedName>
</protein>
<dbReference type="InterPro" id="IPR027417">
    <property type="entry name" value="P-loop_NTPase"/>
</dbReference>
<organism evidence="8 9">
    <name type="scientific">Clostridium tarantellae</name>
    <dbReference type="NCBI Taxonomy" id="39493"/>
    <lineage>
        <taxon>Bacteria</taxon>
        <taxon>Bacillati</taxon>
        <taxon>Bacillota</taxon>
        <taxon>Clostridia</taxon>
        <taxon>Eubacteriales</taxon>
        <taxon>Clostridiaceae</taxon>
        <taxon>Clostridium</taxon>
    </lineage>
</organism>
<dbReference type="InterPro" id="IPR029016">
    <property type="entry name" value="GAF-like_dom_sf"/>
</dbReference>
<feature type="domain" description="Sigma-54 factor interaction" evidence="6">
    <location>
        <begin position="316"/>
        <end position="546"/>
    </location>
</feature>
<dbReference type="PROSITE" id="PS00675">
    <property type="entry name" value="SIGMA54_INTERACT_1"/>
    <property type="match status" value="1"/>
</dbReference>
<dbReference type="InterPro" id="IPR009057">
    <property type="entry name" value="Homeodomain-like_sf"/>
</dbReference>
<dbReference type="PROSITE" id="PS00676">
    <property type="entry name" value="SIGMA54_INTERACT_2"/>
    <property type="match status" value="1"/>
</dbReference>
<dbReference type="SUPFAM" id="SSF46689">
    <property type="entry name" value="Homeodomain-like"/>
    <property type="match status" value="1"/>
</dbReference>
<dbReference type="PANTHER" id="PTHR32071:SF57">
    <property type="entry name" value="C4-DICARBOXYLATE TRANSPORT TRANSCRIPTIONAL REGULATORY PROTEIN DCTD"/>
    <property type="match status" value="1"/>
</dbReference>
<dbReference type="GO" id="GO:0005524">
    <property type="term" value="F:ATP binding"/>
    <property type="evidence" value="ECO:0007669"/>
    <property type="project" value="UniProtKB-KW"/>
</dbReference>
<dbReference type="InterPro" id="IPR025943">
    <property type="entry name" value="Sigma_54_int_dom_ATP-bd_2"/>
</dbReference>
<dbReference type="FunFam" id="3.40.50.300:FF:000006">
    <property type="entry name" value="DNA-binding transcriptional regulator NtrC"/>
    <property type="match status" value="1"/>
</dbReference>
<dbReference type="CDD" id="cd00009">
    <property type="entry name" value="AAA"/>
    <property type="match status" value="1"/>
</dbReference>
<dbReference type="InterPro" id="IPR002078">
    <property type="entry name" value="Sigma_54_int"/>
</dbReference>
<evidence type="ECO:0000313" key="9">
    <source>
        <dbReference type="Proteomes" id="UP000430345"/>
    </source>
</evidence>
<dbReference type="GO" id="GO:0043565">
    <property type="term" value="F:sequence-specific DNA binding"/>
    <property type="evidence" value="ECO:0007669"/>
    <property type="project" value="InterPro"/>
</dbReference>
<dbReference type="PROSITE" id="PS50112">
    <property type="entry name" value="PAS"/>
    <property type="match status" value="1"/>
</dbReference>
<keyword evidence="4" id="KW-0238">DNA-binding</keyword>
<dbReference type="GO" id="GO:0006355">
    <property type="term" value="P:regulation of DNA-templated transcription"/>
    <property type="evidence" value="ECO:0007669"/>
    <property type="project" value="InterPro"/>
</dbReference>
<evidence type="ECO:0000256" key="1">
    <source>
        <dbReference type="ARBA" id="ARBA00022741"/>
    </source>
</evidence>
<dbReference type="PROSITE" id="PS00688">
    <property type="entry name" value="SIGMA54_INTERACT_3"/>
    <property type="match status" value="1"/>
</dbReference>
<feature type="domain" description="PAS" evidence="7">
    <location>
        <begin position="194"/>
        <end position="238"/>
    </location>
</feature>
<dbReference type="InterPro" id="IPR000014">
    <property type="entry name" value="PAS"/>
</dbReference>
<keyword evidence="5" id="KW-0804">Transcription</keyword>
<dbReference type="InterPro" id="IPR025944">
    <property type="entry name" value="Sigma_54_int_dom_CS"/>
</dbReference>
<keyword evidence="2" id="KW-0067">ATP-binding</keyword>
<dbReference type="SMART" id="SM00382">
    <property type="entry name" value="AAA"/>
    <property type="match status" value="1"/>
</dbReference>
<evidence type="ECO:0000256" key="4">
    <source>
        <dbReference type="ARBA" id="ARBA00023125"/>
    </source>
</evidence>
<dbReference type="InterPro" id="IPR035965">
    <property type="entry name" value="PAS-like_dom_sf"/>
</dbReference>
<dbReference type="InterPro" id="IPR058031">
    <property type="entry name" value="AAA_lid_NorR"/>
</dbReference>
<dbReference type="PRINTS" id="PR01590">
    <property type="entry name" value="HTHFIS"/>
</dbReference>
<keyword evidence="3" id="KW-0805">Transcription regulation</keyword>
<dbReference type="RefSeq" id="WP_152889459.1">
    <property type="nucleotide sequence ID" value="NZ_WHJC01000097.1"/>
</dbReference>
<dbReference type="PANTHER" id="PTHR32071">
    <property type="entry name" value="TRANSCRIPTIONAL REGULATORY PROTEIN"/>
    <property type="match status" value="1"/>
</dbReference>
<reference evidence="8 9" key="1">
    <citation type="submission" date="2019-10" db="EMBL/GenBank/DDBJ databases">
        <title>The Genome Sequence of Clostridium tarantellae Isolated from Fish Brain.</title>
        <authorList>
            <person name="Bano L."/>
            <person name="Kiel M."/>
            <person name="Sales G."/>
            <person name="Doxey A.C."/>
            <person name="Mansfield M.J."/>
            <person name="Schiavone M."/>
            <person name="Rossetto O."/>
            <person name="Pirazzini M."/>
            <person name="Dobrindt U."/>
            <person name="Montecucco C."/>
        </authorList>
    </citation>
    <scope>NUCLEOTIDE SEQUENCE [LARGE SCALE GENOMIC DNA]</scope>
    <source>
        <strain evidence="8 9">DSM 3997</strain>
    </source>
</reference>
<dbReference type="InterPro" id="IPR002197">
    <property type="entry name" value="HTH_Fis"/>
</dbReference>
<dbReference type="AlphaFoldDB" id="A0A6I1MLT6"/>
<dbReference type="Gene3D" id="3.40.50.300">
    <property type="entry name" value="P-loop containing nucleotide triphosphate hydrolases"/>
    <property type="match status" value="1"/>
</dbReference>
<evidence type="ECO:0000256" key="2">
    <source>
        <dbReference type="ARBA" id="ARBA00022840"/>
    </source>
</evidence>
<sequence>MEDSISLIKKSHERCKSYGLKKEKVYPNKIVNNNEFYQLLTKNKQLIEISKAYSNMINATLRNGDFIIILTDNRGCILHIQGNEKVVKEFKKLNLIIGTYMNERSIGTNAMAVALKENKAVQITANEHYVNMFKSLTCSAAPIHDSQGNIIGILNLTGESCKKHEHTLGLVVFAVKAIENEFERIKINKILNETYNYMENIIENTDKGILIVDTYGNIKKLNELAVKILSEEKNSLIDYHIGEIVPDWYNVLEKLEKKDCISREIRFEYIGNSKIILKIKGVKLKKKVVGMLITMTIKKELFKKNNTGAFYNFEDIIGESIIINNIITNCKIIANSPSTVLIEGESGTGKEILAQAIHNYSNRKDKKFVAINCGAIPSNLIESELFGYEEGTFTGGKKGGKIGKFEMANGGTLFLDEIGEMPLALQVNLLRVLQEGRITRLGGEKEVLINVRIIAATNKDLREKIKKDEFREDLYYRLCVIPITLPPLRERKGDINKLIEYFLRIKSFKLNKVTPNLDENLLNKLINYSWPGNIRQLENCIENLVNLGGNMSFDLIEDEIKLNYKSDSPLECKNGCIIQSFNLDKVEKKVIIKALRANKYNISKSSNALGISRNTLYCKIKKYNIEM</sequence>
<dbReference type="SUPFAM" id="SSF55785">
    <property type="entry name" value="PYP-like sensor domain (PAS domain)"/>
    <property type="match status" value="1"/>
</dbReference>
<comment type="caution">
    <text evidence="8">The sequence shown here is derived from an EMBL/GenBank/DDBJ whole genome shotgun (WGS) entry which is preliminary data.</text>
</comment>
<dbReference type="SUPFAM" id="SSF52540">
    <property type="entry name" value="P-loop containing nucleoside triphosphate hydrolases"/>
    <property type="match status" value="1"/>
</dbReference>
<dbReference type="InterPro" id="IPR003018">
    <property type="entry name" value="GAF"/>
</dbReference>
<name>A0A6I1MLT6_9CLOT</name>
<evidence type="ECO:0000256" key="3">
    <source>
        <dbReference type="ARBA" id="ARBA00023015"/>
    </source>
</evidence>
<dbReference type="InterPro" id="IPR003593">
    <property type="entry name" value="AAA+_ATPase"/>
</dbReference>
<dbReference type="Gene3D" id="3.30.450.20">
    <property type="entry name" value="PAS domain"/>
    <property type="match status" value="1"/>
</dbReference>
<evidence type="ECO:0000313" key="8">
    <source>
        <dbReference type="EMBL" id="MPQ43703.1"/>
    </source>
</evidence>
<dbReference type="Pfam" id="PF01590">
    <property type="entry name" value="GAF"/>
    <property type="match status" value="1"/>
</dbReference>
<dbReference type="Gene3D" id="1.10.10.60">
    <property type="entry name" value="Homeodomain-like"/>
    <property type="match status" value="1"/>
</dbReference>
<dbReference type="Pfam" id="PF00158">
    <property type="entry name" value="Sigma54_activat"/>
    <property type="match status" value="1"/>
</dbReference>
<dbReference type="Pfam" id="PF02954">
    <property type="entry name" value="HTH_8"/>
    <property type="match status" value="1"/>
</dbReference>
<dbReference type="OrthoDB" id="9803970at2"/>
<keyword evidence="1" id="KW-0547">Nucleotide-binding</keyword>
<dbReference type="Gene3D" id="1.10.8.60">
    <property type="match status" value="1"/>
</dbReference>
<evidence type="ECO:0000259" key="6">
    <source>
        <dbReference type="PROSITE" id="PS50045"/>
    </source>
</evidence>